<dbReference type="SUPFAM" id="SSF63825">
    <property type="entry name" value="YWTD domain"/>
    <property type="match status" value="1"/>
</dbReference>
<protein>
    <submittedName>
        <fullName evidence="1">Uncharacterized protein</fullName>
    </submittedName>
</protein>
<accession>A0A6J5PBA4</accession>
<reference evidence="1" key="1">
    <citation type="submission" date="2020-04" db="EMBL/GenBank/DDBJ databases">
        <authorList>
            <person name="Chiriac C."/>
            <person name="Salcher M."/>
            <person name="Ghai R."/>
            <person name="Kavagutti S V."/>
        </authorList>
    </citation>
    <scope>NUCLEOTIDE SEQUENCE</scope>
</reference>
<organism evidence="1">
    <name type="scientific">uncultured Caudovirales phage</name>
    <dbReference type="NCBI Taxonomy" id="2100421"/>
    <lineage>
        <taxon>Viruses</taxon>
        <taxon>Duplodnaviria</taxon>
        <taxon>Heunggongvirae</taxon>
        <taxon>Uroviricota</taxon>
        <taxon>Caudoviricetes</taxon>
        <taxon>Peduoviridae</taxon>
        <taxon>Maltschvirus</taxon>
        <taxon>Maltschvirus maltsch</taxon>
    </lineage>
</organism>
<sequence length="504" mass="53451">MIPPPVGGVNYRDAWVNMQPQDAIVLDNMIPTQSGVEQRPGWQYFSATTNAAIRSVFAYNAGSSSNSKLFAGSAGKIYDVTSGTPSLVVAAGSTNDMWSTAHFSTTAGIFLLAVSPGAGYYTYDPTGGWILRTPAGLPANPTSVAVFKNRVWFTIQNSASLWYLDTVNAITGTAVEFPIGAQLKHGGAAIGLTNWTIDGGIGVDDYFVAFGAEGDVVIWQGTDPTSTANFSVHGTWYVGPVPTSGKFFTNIGGDVIVLSVMGLVPLSKLISGSWNDPQDGPTSKIQNQIQPLVQEQRTTVSWDVFMVPKQNLLIIRPPQASTGEYVQFALNVNTNAWCTFSNIPMTCATTLGDITYCGTSDGRVFKVFVGNLDAVESNGTGGTNVEGDIQTAFAALGSSAQLKKFNLAHPIFVAPQSPSVKLQMNTQFTFQGVPGSPSFTSSSGSTWSSGVWNVARWVGGTNTYQAWVGVTGLGYYGSIRMKVRGVAGTLFTGSQLMYELGGVL</sequence>
<evidence type="ECO:0000313" key="1">
    <source>
        <dbReference type="EMBL" id="CAB4166518.1"/>
    </source>
</evidence>
<gene>
    <name evidence="1" type="ORF">UFOVP840_36</name>
</gene>
<name>A0A6J5PBA4_9CAUD</name>
<dbReference type="EMBL" id="LR796785">
    <property type="protein sequence ID" value="CAB4166518.1"/>
    <property type="molecule type" value="Genomic_DNA"/>
</dbReference>
<proteinExistence type="predicted"/>